<comment type="subcellular location">
    <subcellularLocation>
        <location evidence="1">Membrane</location>
        <topology evidence="1">Multi-pass membrane protein</topology>
    </subcellularLocation>
</comment>
<feature type="domain" description="Major facilitator superfamily (MFS) profile" evidence="8">
    <location>
        <begin position="62"/>
        <end position="580"/>
    </location>
</feature>
<feature type="compositionally biased region" description="Acidic residues" evidence="6">
    <location>
        <begin position="41"/>
        <end position="53"/>
    </location>
</feature>
<dbReference type="PANTHER" id="PTHR23501">
    <property type="entry name" value="MAJOR FACILITATOR SUPERFAMILY"/>
    <property type="match status" value="1"/>
</dbReference>
<feature type="transmembrane region" description="Helical" evidence="7">
    <location>
        <begin position="295"/>
        <end position="314"/>
    </location>
</feature>
<feature type="transmembrane region" description="Helical" evidence="7">
    <location>
        <begin position="335"/>
        <end position="358"/>
    </location>
</feature>
<dbReference type="InterPro" id="IPR010573">
    <property type="entry name" value="MFS_Str1/Tri12-like"/>
</dbReference>
<reference evidence="9 10" key="1">
    <citation type="submission" date="2018-05" db="EMBL/GenBank/DDBJ databases">
        <title>Draft genome sequence of Scytalidium lignicola DSM 105466, a ubiquitous saprotrophic fungus.</title>
        <authorList>
            <person name="Buettner E."/>
            <person name="Gebauer A.M."/>
            <person name="Hofrichter M."/>
            <person name="Liers C."/>
            <person name="Kellner H."/>
        </authorList>
    </citation>
    <scope>NUCLEOTIDE SEQUENCE [LARGE SCALE GENOMIC DNA]</scope>
    <source>
        <strain evidence="9 10">DSM 105466</strain>
    </source>
</reference>
<feature type="transmembrane region" description="Helical" evidence="7">
    <location>
        <begin position="222"/>
        <end position="241"/>
    </location>
</feature>
<dbReference type="Proteomes" id="UP000258309">
    <property type="component" value="Unassembled WGS sequence"/>
</dbReference>
<organism evidence="9 10">
    <name type="scientific">Scytalidium lignicola</name>
    <name type="common">Hyphomycete</name>
    <dbReference type="NCBI Taxonomy" id="5539"/>
    <lineage>
        <taxon>Eukaryota</taxon>
        <taxon>Fungi</taxon>
        <taxon>Dikarya</taxon>
        <taxon>Ascomycota</taxon>
        <taxon>Pezizomycotina</taxon>
        <taxon>Leotiomycetes</taxon>
        <taxon>Leotiomycetes incertae sedis</taxon>
        <taxon>Scytalidium</taxon>
    </lineage>
</organism>
<protein>
    <recommendedName>
        <fullName evidence="8">Major facilitator superfamily (MFS) profile domain-containing protein</fullName>
    </recommendedName>
</protein>
<keyword evidence="10" id="KW-1185">Reference proteome</keyword>
<dbReference type="OMA" id="AFRHVWI"/>
<feature type="transmembrane region" description="Helical" evidence="7">
    <location>
        <begin position="152"/>
        <end position="175"/>
    </location>
</feature>
<feature type="non-terminal residue" evidence="9">
    <location>
        <position position="607"/>
    </location>
</feature>
<feature type="transmembrane region" description="Helical" evidence="7">
    <location>
        <begin position="262"/>
        <end position="283"/>
    </location>
</feature>
<keyword evidence="4 7" id="KW-1133">Transmembrane helix</keyword>
<gene>
    <name evidence="9" type="ORF">B7463_g8817</name>
</gene>
<evidence type="ECO:0000256" key="5">
    <source>
        <dbReference type="ARBA" id="ARBA00023136"/>
    </source>
</evidence>
<evidence type="ECO:0000256" key="1">
    <source>
        <dbReference type="ARBA" id="ARBA00004141"/>
    </source>
</evidence>
<evidence type="ECO:0000259" key="8">
    <source>
        <dbReference type="PROSITE" id="PS50850"/>
    </source>
</evidence>
<feature type="region of interest" description="Disordered" evidence="6">
    <location>
        <begin position="1"/>
        <end position="53"/>
    </location>
</feature>
<dbReference type="CDD" id="cd06179">
    <property type="entry name" value="MFS_TRI12_like"/>
    <property type="match status" value="1"/>
</dbReference>
<dbReference type="InterPro" id="IPR036259">
    <property type="entry name" value="MFS_trans_sf"/>
</dbReference>
<dbReference type="InterPro" id="IPR020846">
    <property type="entry name" value="MFS_dom"/>
</dbReference>
<feature type="compositionally biased region" description="Basic and acidic residues" evidence="6">
    <location>
        <begin position="26"/>
        <end position="40"/>
    </location>
</feature>
<dbReference type="AlphaFoldDB" id="A0A3E2H2B1"/>
<dbReference type="InterPro" id="IPR053791">
    <property type="entry name" value="MFS_Tri12-like"/>
</dbReference>
<feature type="compositionally biased region" description="Polar residues" evidence="6">
    <location>
        <begin position="16"/>
        <end position="25"/>
    </location>
</feature>
<feature type="transmembrane region" description="Helical" evidence="7">
    <location>
        <begin position="428"/>
        <end position="452"/>
    </location>
</feature>
<feature type="transmembrane region" description="Helical" evidence="7">
    <location>
        <begin position="101"/>
        <end position="121"/>
    </location>
</feature>
<evidence type="ECO:0000256" key="7">
    <source>
        <dbReference type="SAM" id="Phobius"/>
    </source>
</evidence>
<dbReference type="PANTHER" id="PTHR23501:SF195">
    <property type="entry name" value="PEP5"/>
    <property type="match status" value="1"/>
</dbReference>
<keyword evidence="5 7" id="KW-0472">Membrane</keyword>
<dbReference type="Gene3D" id="1.20.1250.20">
    <property type="entry name" value="MFS general substrate transporter like domains"/>
    <property type="match status" value="2"/>
</dbReference>
<dbReference type="EMBL" id="NCSJ02000202">
    <property type="protein sequence ID" value="RFU27530.1"/>
    <property type="molecule type" value="Genomic_DNA"/>
</dbReference>
<feature type="non-terminal residue" evidence="9">
    <location>
        <position position="1"/>
    </location>
</feature>
<feature type="transmembrane region" description="Helical" evidence="7">
    <location>
        <begin position="130"/>
        <end position="146"/>
    </location>
</feature>
<keyword evidence="2" id="KW-0813">Transport</keyword>
<feature type="transmembrane region" description="Helical" evidence="7">
    <location>
        <begin position="406"/>
        <end position="422"/>
    </location>
</feature>
<feature type="transmembrane region" description="Helical" evidence="7">
    <location>
        <begin position="498"/>
        <end position="522"/>
    </location>
</feature>
<sequence length="607" mass="65425">MDDSNSAAPASEQKDTQPNAAQIASSEKDDSGTTEKQIERVDEEGNLVYDDEEEEPELSLRTYLALFSMLLMNLVQLVSLIGPPVALSWMGEELHGAQAQIWVPNSISLVQAVLGPTIAFASDIFQARKTLLVGASIISVIGAAIAPGSKDIYRLIMAQTLIGVGFATVPLNYCVPSEIVPRRWRPMVQAVEMAASCLGAIIAPLCIGALTRHDPLNGWRKFYWVQVALWGAIAVGIFVGYRPPKRHTRLDHLSFWQKLGHLDLPGFGLLTTGMSLFLSGLILGGNQYSWTNARVLSTIVIGIAVLIGFGLYEWKGTATGILLHDLFKGGKAQGRTFAICVFLIFLEGILIFTYNIFYPVLTQNLFETDPFLLAARETTFWISGMIGTLIYGWFGTRFRTIREPMFVGFLFFTAGIVGLATIEPGQSFKSLAMCAISGFGFGAPLMLVVAGVQLSTPQSLIATATAVTTSARSLASTTFTAIYTTALNNRLNVKLPNYVGKAATLAGLPAASLPAFIAALSAGNSTALQQVPGLTPAITKAGSAALKQAWADSLRVIFIIAAPFGVVALVACCFLGDLRKTMNYRVEAPVENLHVKHQHVYNKSHDA</sequence>
<evidence type="ECO:0000313" key="9">
    <source>
        <dbReference type="EMBL" id="RFU27530.1"/>
    </source>
</evidence>
<feature type="transmembrane region" description="Helical" evidence="7">
    <location>
        <begin position="63"/>
        <end position="81"/>
    </location>
</feature>
<evidence type="ECO:0000313" key="10">
    <source>
        <dbReference type="Proteomes" id="UP000258309"/>
    </source>
</evidence>
<evidence type="ECO:0000256" key="2">
    <source>
        <dbReference type="ARBA" id="ARBA00022448"/>
    </source>
</evidence>
<evidence type="ECO:0000256" key="3">
    <source>
        <dbReference type="ARBA" id="ARBA00022692"/>
    </source>
</evidence>
<dbReference type="SUPFAM" id="SSF103473">
    <property type="entry name" value="MFS general substrate transporter"/>
    <property type="match status" value="1"/>
</dbReference>
<dbReference type="GO" id="GO:0022857">
    <property type="term" value="F:transmembrane transporter activity"/>
    <property type="evidence" value="ECO:0007669"/>
    <property type="project" value="InterPro"/>
</dbReference>
<evidence type="ECO:0000256" key="6">
    <source>
        <dbReference type="SAM" id="MobiDB-lite"/>
    </source>
</evidence>
<dbReference type="Pfam" id="PF06609">
    <property type="entry name" value="TRI12"/>
    <property type="match status" value="1"/>
</dbReference>
<dbReference type="OrthoDB" id="2587356at2759"/>
<proteinExistence type="predicted"/>
<feature type="transmembrane region" description="Helical" evidence="7">
    <location>
        <begin position="187"/>
        <end position="210"/>
    </location>
</feature>
<feature type="transmembrane region" description="Helical" evidence="7">
    <location>
        <begin position="556"/>
        <end position="575"/>
    </location>
</feature>
<feature type="transmembrane region" description="Helical" evidence="7">
    <location>
        <begin position="378"/>
        <end position="394"/>
    </location>
</feature>
<comment type="caution">
    <text evidence="9">The sequence shown here is derived from an EMBL/GenBank/DDBJ whole genome shotgun (WGS) entry which is preliminary data.</text>
</comment>
<name>A0A3E2H2B1_SCYLI</name>
<dbReference type="PROSITE" id="PS50850">
    <property type="entry name" value="MFS"/>
    <property type="match status" value="1"/>
</dbReference>
<accession>A0A3E2H2B1</accession>
<evidence type="ECO:0000256" key="4">
    <source>
        <dbReference type="ARBA" id="ARBA00022989"/>
    </source>
</evidence>
<dbReference type="GO" id="GO:0005886">
    <property type="term" value="C:plasma membrane"/>
    <property type="evidence" value="ECO:0007669"/>
    <property type="project" value="TreeGrafter"/>
</dbReference>
<keyword evidence="3 7" id="KW-0812">Transmembrane</keyword>